<dbReference type="SUPFAM" id="SSF51658">
    <property type="entry name" value="Xylose isomerase-like"/>
    <property type="match status" value="1"/>
</dbReference>
<dbReference type="PANTHER" id="PTHR12110">
    <property type="entry name" value="HYDROXYPYRUVATE ISOMERASE"/>
    <property type="match status" value="1"/>
</dbReference>
<keyword evidence="2" id="KW-1185">Reference proteome</keyword>
<evidence type="ECO:0000313" key="1">
    <source>
        <dbReference type="EMBL" id="QDU35263.1"/>
    </source>
</evidence>
<dbReference type="Proteomes" id="UP000317369">
    <property type="component" value="Chromosome"/>
</dbReference>
<accession>A0A517YYG0</accession>
<dbReference type="Gene3D" id="3.20.20.150">
    <property type="entry name" value="Divalent-metal-dependent TIM barrel enzymes"/>
    <property type="match status" value="1"/>
</dbReference>
<dbReference type="EMBL" id="CP036425">
    <property type="protein sequence ID" value="QDU35263.1"/>
    <property type="molecule type" value="Genomic_DNA"/>
</dbReference>
<dbReference type="RefSeq" id="WP_145080331.1">
    <property type="nucleotide sequence ID" value="NZ_CP036425.1"/>
</dbReference>
<name>A0A517YYG0_9BACT</name>
<dbReference type="KEGG" id="pcor:KS4_33440"/>
<dbReference type="GO" id="GO:0050114">
    <property type="term" value="F:myo-inosose-2 dehydratase activity"/>
    <property type="evidence" value="ECO:0007669"/>
    <property type="project" value="UniProtKB-EC"/>
</dbReference>
<dbReference type="EC" id="4.2.1.44" evidence="1"/>
<dbReference type="PANTHER" id="PTHR12110:SF41">
    <property type="entry name" value="INOSOSE DEHYDRATASE"/>
    <property type="match status" value="1"/>
</dbReference>
<evidence type="ECO:0000313" key="2">
    <source>
        <dbReference type="Proteomes" id="UP000317369"/>
    </source>
</evidence>
<dbReference type="AlphaFoldDB" id="A0A517YYG0"/>
<organism evidence="1 2">
    <name type="scientific">Poriferisphaera corsica</name>
    <dbReference type="NCBI Taxonomy" id="2528020"/>
    <lineage>
        <taxon>Bacteria</taxon>
        <taxon>Pseudomonadati</taxon>
        <taxon>Planctomycetota</taxon>
        <taxon>Phycisphaerae</taxon>
        <taxon>Phycisphaerales</taxon>
        <taxon>Phycisphaeraceae</taxon>
        <taxon>Poriferisphaera</taxon>
    </lineage>
</organism>
<dbReference type="InterPro" id="IPR050312">
    <property type="entry name" value="IolE/XylAMocC-like"/>
</dbReference>
<protein>
    <submittedName>
        <fullName evidence="1">Inosose dehydratase</fullName>
        <ecNumber evidence="1">4.2.1.44</ecNumber>
    </submittedName>
</protein>
<gene>
    <name evidence="1" type="primary">iolE_2</name>
    <name evidence="1" type="ORF">KS4_33440</name>
</gene>
<dbReference type="InterPro" id="IPR036237">
    <property type="entry name" value="Xyl_isomerase-like_sf"/>
</dbReference>
<keyword evidence="1" id="KW-0456">Lyase</keyword>
<reference evidence="1 2" key="1">
    <citation type="submission" date="2019-02" db="EMBL/GenBank/DDBJ databases">
        <title>Deep-cultivation of Planctomycetes and their phenomic and genomic characterization uncovers novel biology.</title>
        <authorList>
            <person name="Wiegand S."/>
            <person name="Jogler M."/>
            <person name="Boedeker C."/>
            <person name="Pinto D."/>
            <person name="Vollmers J."/>
            <person name="Rivas-Marin E."/>
            <person name="Kohn T."/>
            <person name="Peeters S.H."/>
            <person name="Heuer A."/>
            <person name="Rast P."/>
            <person name="Oberbeckmann S."/>
            <person name="Bunk B."/>
            <person name="Jeske O."/>
            <person name="Meyerdierks A."/>
            <person name="Storesund J.E."/>
            <person name="Kallscheuer N."/>
            <person name="Luecker S."/>
            <person name="Lage O.M."/>
            <person name="Pohl T."/>
            <person name="Merkel B.J."/>
            <person name="Hornburger P."/>
            <person name="Mueller R.-W."/>
            <person name="Bruemmer F."/>
            <person name="Labrenz M."/>
            <person name="Spormann A.M."/>
            <person name="Op den Camp H."/>
            <person name="Overmann J."/>
            <person name="Amann R."/>
            <person name="Jetten M.S.M."/>
            <person name="Mascher T."/>
            <person name="Medema M.H."/>
            <person name="Devos D.P."/>
            <person name="Kaster A.-K."/>
            <person name="Ovreas L."/>
            <person name="Rohde M."/>
            <person name="Galperin M.Y."/>
            <person name="Jogler C."/>
        </authorList>
    </citation>
    <scope>NUCLEOTIDE SEQUENCE [LARGE SCALE GENOMIC DNA]</scope>
    <source>
        <strain evidence="1 2">KS4</strain>
    </source>
</reference>
<proteinExistence type="predicted"/>
<sequence>MKINQVAAQMYTCRAFLQSPADIAKSLKKIKEIGYAAVQMSGQCQIDDHELCKMIEGEGLICCATHESPDMILKTPEAVVEKLNNLKCKYTAYPWPQDIDFGSEDDVAGLIKGLDAAGKVLADAGQILTYHNHHMECRRLNGQVILERIYDETNPAYLQGEIDSYWLHYGGCENVSWCNKLSGRLPLFHMKDYMITDKNEITFAEIGNGNLSFKDIIPAAEAAGCEWFIIEQDECPVDPFESLKISLDYVAENLCDLPVAMV</sequence>
<dbReference type="OrthoDB" id="9798407at2"/>